<comment type="caution">
    <text evidence="2">The sequence shown here is derived from an EMBL/GenBank/DDBJ whole genome shotgun (WGS) entry which is preliminary data.</text>
</comment>
<accession>A0ABU3CG27</accession>
<keyword evidence="3" id="KW-1185">Reference proteome</keyword>
<dbReference type="GO" id="GO:0016757">
    <property type="term" value="F:glycosyltransferase activity"/>
    <property type="evidence" value="ECO:0007669"/>
    <property type="project" value="UniProtKB-KW"/>
</dbReference>
<proteinExistence type="predicted"/>
<keyword evidence="2" id="KW-0328">Glycosyltransferase</keyword>
<dbReference type="Gene3D" id="3.90.550.10">
    <property type="entry name" value="Spore Coat Polysaccharide Biosynthesis Protein SpsA, Chain A"/>
    <property type="match status" value="1"/>
</dbReference>
<name>A0ABU3CG27_9FLAO</name>
<organism evidence="2 3">
    <name type="scientific">Autumnicola lenta</name>
    <dbReference type="NCBI Taxonomy" id="3075593"/>
    <lineage>
        <taxon>Bacteria</taxon>
        <taxon>Pseudomonadati</taxon>
        <taxon>Bacteroidota</taxon>
        <taxon>Flavobacteriia</taxon>
        <taxon>Flavobacteriales</taxon>
        <taxon>Flavobacteriaceae</taxon>
        <taxon>Autumnicola</taxon>
    </lineage>
</organism>
<evidence type="ECO:0000313" key="3">
    <source>
        <dbReference type="Proteomes" id="UP001245285"/>
    </source>
</evidence>
<dbReference type="InterPro" id="IPR001173">
    <property type="entry name" value="Glyco_trans_2-like"/>
</dbReference>
<reference evidence="2 3" key="1">
    <citation type="submission" date="2023-09" db="EMBL/GenBank/DDBJ databases">
        <authorList>
            <person name="Rey-Velasco X."/>
        </authorList>
    </citation>
    <scope>NUCLEOTIDE SEQUENCE [LARGE SCALE GENOMIC DNA]</scope>
    <source>
        <strain evidence="2 3">F260</strain>
    </source>
</reference>
<protein>
    <submittedName>
        <fullName evidence="2">Glycosyltransferase</fullName>
        <ecNumber evidence="2">2.4.-.-</ecNumber>
    </submittedName>
</protein>
<gene>
    <name evidence="2" type="ORF">RM545_01270</name>
</gene>
<dbReference type="EMBL" id="JAVRHO010000002">
    <property type="protein sequence ID" value="MDT0645305.1"/>
    <property type="molecule type" value="Genomic_DNA"/>
</dbReference>
<dbReference type="EC" id="2.4.-.-" evidence="2"/>
<evidence type="ECO:0000259" key="1">
    <source>
        <dbReference type="Pfam" id="PF00535"/>
    </source>
</evidence>
<dbReference type="InterPro" id="IPR029044">
    <property type="entry name" value="Nucleotide-diphossugar_trans"/>
</dbReference>
<keyword evidence="2" id="KW-0808">Transferase</keyword>
<sequence>MEASILIVSRNRKEELSKTLDILRNYVDLNRNEISVFLDGCTDDSWMLKKIFPWVNWQSSETKLGASKARNILYKTAKGEVFFGFDDDAHPIQPNFIELSQALFAQKPTLGIIAFKEVKGVFDTDESIPKELLIERNDLYVKEFLGCGFAIKKEIYDKTRGFPVWIDIYGEEICVALETLEMGYDILFSHKVMVNHRINTELRKSEGSQYFRFGKQLKNTSFFYLVYYPFPLVFKKIGRLYFLNFKKYGLKDKYLFREYFFAMCQLIINMRKVLKHRRPVSRKTIEVFNSLPNPSY</sequence>
<dbReference type="RefSeq" id="WP_311493455.1">
    <property type="nucleotide sequence ID" value="NZ_JAVRHO010000002.1"/>
</dbReference>
<dbReference type="Proteomes" id="UP001245285">
    <property type="component" value="Unassembled WGS sequence"/>
</dbReference>
<dbReference type="CDD" id="cd00761">
    <property type="entry name" value="Glyco_tranf_GTA_type"/>
    <property type="match status" value="1"/>
</dbReference>
<evidence type="ECO:0000313" key="2">
    <source>
        <dbReference type="EMBL" id="MDT0645305.1"/>
    </source>
</evidence>
<dbReference type="SUPFAM" id="SSF53448">
    <property type="entry name" value="Nucleotide-diphospho-sugar transferases"/>
    <property type="match status" value="1"/>
</dbReference>
<dbReference type="Pfam" id="PF00535">
    <property type="entry name" value="Glycos_transf_2"/>
    <property type="match status" value="1"/>
</dbReference>
<feature type="domain" description="Glycosyltransferase 2-like" evidence="1">
    <location>
        <begin position="4"/>
        <end position="121"/>
    </location>
</feature>